<name>A0A7Y0EEG2_9CLOT</name>
<accession>A0A7Y0EEG2</accession>
<evidence type="ECO:0000256" key="2">
    <source>
        <dbReference type="PIRSR" id="PIRSR000390-2"/>
    </source>
</evidence>
<dbReference type="PANTHER" id="PTHR30244">
    <property type="entry name" value="TRANSAMINASE"/>
    <property type="match status" value="1"/>
</dbReference>
<dbReference type="PANTHER" id="PTHR30244:SF34">
    <property type="entry name" value="DTDP-4-AMINO-4,6-DIDEOXYGALACTOSE TRANSAMINASE"/>
    <property type="match status" value="1"/>
</dbReference>
<dbReference type="GO" id="GO:0030170">
    <property type="term" value="F:pyridoxal phosphate binding"/>
    <property type="evidence" value="ECO:0007669"/>
    <property type="project" value="TreeGrafter"/>
</dbReference>
<protein>
    <submittedName>
        <fullName evidence="4">DegT/DnrJ/EryC1/StrS family aminotransferase</fullName>
    </submittedName>
</protein>
<dbReference type="EMBL" id="JABBNI010000009">
    <property type="protein sequence ID" value="NMM61970.1"/>
    <property type="molecule type" value="Genomic_DNA"/>
</dbReference>
<dbReference type="Gene3D" id="3.90.1150.10">
    <property type="entry name" value="Aspartate Aminotransferase, domain 1"/>
    <property type="match status" value="1"/>
</dbReference>
<comment type="caution">
    <text evidence="4">The sequence shown here is derived from an EMBL/GenBank/DDBJ whole genome shotgun (WGS) entry which is preliminary data.</text>
</comment>
<feature type="modified residue" description="N6-(pyridoxal phosphate)lysine" evidence="2">
    <location>
        <position position="180"/>
    </location>
</feature>
<keyword evidence="5" id="KW-1185">Reference proteome</keyword>
<proteinExistence type="inferred from homology"/>
<dbReference type="SUPFAM" id="SSF53383">
    <property type="entry name" value="PLP-dependent transferases"/>
    <property type="match status" value="1"/>
</dbReference>
<dbReference type="InterPro" id="IPR015424">
    <property type="entry name" value="PyrdxlP-dep_Trfase"/>
</dbReference>
<evidence type="ECO:0000256" key="1">
    <source>
        <dbReference type="PIRSR" id="PIRSR000390-1"/>
    </source>
</evidence>
<evidence type="ECO:0000313" key="4">
    <source>
        <dbReference type="EMBL" id="NMM61970.1"/>
    </source>
</evidence>
<dbReference type="AlphaFoldDB" id="A0A7Y0EEG2"/>
<comment type="similarity">
    <text evidence="3">Belongs to the DegT/DnrJ/EryC1 family.</text>
</comment>
<keyword evidence="4" id="KW-0808">Transferase</keyword>
<evidence type="ECO:0000256" key="3">
    <source>
        <dbReference type="RuleBase" id="RU004508"/>
    </source>
</evidence>
<reference evidence="4 5" key="1">
    <citation type="submission" date="2020-04" db="EMBL/GenBank/DDBJ databases">
        <authorList>
            <person name="Doyle D.A."/>
        </authorList>
    </citation>
    <scope>NUCLEOTIDE SEQUENCE [LARGE SCALE GENOMIC DNA]</scope>
    <source>
        <strain evidence="4 5">P21</strain>
    </source>
</reference>
<dbReference type="Gene3D" id="3.40.640.10">
    <property type="entry name" value="Type I PLP-dependent aspartate aminotransferase-like (Major domain)"/>
    <property type="match status" value="1"/>
</dbReference>
<reference evidence="4 5" key="2">
    <citation type="submission" date="2020-06" db="EMBL/GenBank/DDBJ databases">
        <title>Complete Genome Sequence of Clostridium muelleri sp. nov. P21T, an Acid-Alcohol Producing Acetogen Isolated from Old Hay.</title>
        <authorList>
            <person name="Duncan K.E."/>
            <person name="Tanner R.S."/>
        </authorList>
    </citation>
    <scope>NUCLEOTIDE SEQUENCE [LARGE SCALE GENOMIC DNA]</scope>
    <source>
        <strain evidence="4 5">P21</strain>
    </source>
</reference>
<dbReference type="RefSeq" id="WP_169296570.1">
    <property type="nucleotide sequence ID" value="NZ_JABBNI010000009.1"/>
</dbReference>
<dbReference type="GO" id="GO:0000271">
    <property type="term" value="P:polysaccharide biosynthetic process"/>
    <property type="evidence" value="ECO:0007669"/>
    <property type="project" value="TreeGrafter"/>
</dbReference>
<gene>
    <name evidence="4" type="ORF">HBE96_04545</name>
</gene>
<organism evidence="4 5">
    <name type="scientific">Clostridium muellerianum</name>
    <dbReference type="NCBI Taxonomy" id="2716538"/>
    <lineage>
        <taxon>Bacteria</taxon>
        <taxon>Bacillati</taxon>
        <taxon>Bacillota</taxon>
        <taxon>Clostridia</taxon>
        <taxon>Eubacteriales</taxon>
        <taxon>Clostridiaceae</taxon>
        <taxon>Clostridium</taxon>
    </lineage>
</organism>
<dbReference type="Pfam" id="PF01041">
    <property type="entry name" value="DegT_DnrJ_EryC1"/>
    <property type="match status" value="1"/>
</dbReference>
<evidence type="ECO:0000313" key="5">
    <source>
        <dbReference type="Proteomes" id="UP000537131"/>
    </source>
</evidence>
<keyword evidence="4" id="KW-0032">Aminotransferase</keyword>
<dbReference type="InterPro" id="IPR015422">
    <property type="entry name" value="PyrdxlP-dep_Trfase_small"/>
</dbReference>
<dbReference type="CDD" id="cd00616">
    <property type="entry name" value="AHBA_syn"/>
    <property type="match status" value="1"/>
</dbReference>
<dbReference type="Proteomes" id="UP000537131">
    <property type="component" value="Unassembled WGS sequence"/>
</dbReference>
<dbReference type="GO" id="GO:0008483">
    <property type="term" value="F:transaminase activity"/>
    <property type="evidence" value="ECO:0007669"/>
    <property type="project" value="UniProtKB-KW"/>
</dbReference>
<feature type="active site" description="Proton acceptor" evidence="1">
    <location>
        <position position="180"/>
    </location>
</feature>
<dbReference type="InterPro" id="IPR015421">
    <property type="entry name" value="PyrdxlP-dep_Trfase_major"/>
</dbReference>
<sequence>MIKLSRPDIGNDELEEIRKVLDSKYLVQGEKVQEFENMVSDYLNVKHCIAVSSGTAALHLALIALNVKSGDEVIVPDFTFPATSNVVELVGAKSKFVDISLNSFCIDETKIEENITKKTKVIMPVQEFGQSSNMDKIMELAKKYKLKVIEDAACALGSEYKGRKVGTIGNLGCFSFHPRKAITTAEGGMVVTNDDELYEKIKILRNHGISYLNGNVSFTAAGFNYRMTDIQGALGIVQMKKLKDIIDYRILLTKEYDRLLKKQINLKIPVKQSYGRHVYQTYHVLLNNKINRDLLKEKLKDKGIETNIGAYAVHYQDYYKQKYAYNDNLFKNALAAYNQGLALPLHCELDIKDISFVCDAIKCILQ</sequence>
<dbReference type="InterPro" id="IPR000653">
    <property type="entry name" value="DegT/StrS_aminotransferase"/>
</dbReference>
<keyword evidence="2 3" id="KW-0663">Pyridoxal phosphate</keyword>
<dbReference type="PIRSF" id="PIRSF000390">
    <property type="entry name" value="PLP_StrS"/>
    <property type="match status" value="1"/>
</dbReference>